<reference evidence="2" key="2">
    <citation type="submission" date="2015-01" db="EMBL/GenBank/DDBJ databases">
        <title>Evolutionary Origins and Diversification of the Mycorrhizal Mutualists.</title>
        <authorList>
            <consortium name="DOE Joint Genome Institute"/>
            <consortium name="Mycorrhizal Genomics Consortium"/>
            <person name="Kohler A."/>
            <person name="Kuo A."/>
            <person name="Nagy L.G."/>
            <person name="Floudas D."/>
            <person name="Copeland A."/>
            <person name="Barry K.W."/>
            <person name="Cichocki N."/>
            <person name="Veneault-Fourrey C."/>
            <person name="LaButti K."/>
            <person name="Lindquist E.A."/>
            <person name="Lipzen A."/>
            <person name="Lundell T."/>
            <person name="Morin E."/>
            <person name="Murat C."/>
            <person name="Riley R."/>
            <person name="Ohm R."/>
            <person name="Sun H."/>
            <person name="Tunlid A."/>
            <person name="Henrissat B."/>
            <person name="Grigoriev I.V."/>
            <person name="Hibbett D.S."/>
            <person name="Martin F."/>
        </authorList>
    </citation>
    <scope>NUCLEOTIDE SEQUENCE [LARGE SCALE GENOMIC DNA]</scope>
    <source>
        <strain evidence="2">ATCC 200175</strain>
    </source>
</reference>
<organism evidence="1 2">
    <name type="scientific">Paxillus involutus ATCC 200175</name>
    <dbReference type="NCBI Taxonomy" id="664439"/>
    <lineage>
        <taxon>Eukaryota</taxon>
        <taxon>Fungi</taxon>
        <taxon>Dikarya</taxon>
        <taxon>Basidiomycota</taxon>
        <taxon>Agaricomycotina</taxon>
        <taxon>Agaricomycetes</taxon>
        <taxon>Agaricomycetidae</taxon>
        <taxon>Boletales</taxon>
        <taxon>Paxilineae</taxon>
        <taxon>Paxillaceae</taxon>
        <taxon>Paxillus</taxon>
    </lineage>
</organism>
<reference evidence="1 2" key="1">
    <citation type="submission" date="2014-06" db="EMBL/GenBank/DDBJ databases">
        <authorList>
            <consortium name="DOE Joint Genome Institute"/>
            <person name="Kuo A."/>
            <person name="Kohler A."/>
            <person name="Nagy L.G."/>
            <person name="Floudas D."/>
            <person name="Copeland A."/>
            <person name="Barry K.W."/>
            <person name="Cichocki N."/>
            <person name="Veneault-Fourrey C."/>
            <person name="LaButti K."/>
            <person name="Lindquist E.A."/>
            <person name="Lipzen A."/>
            <person name="Lundell T."/>
            <person name="Morin E."/>
            <person name="Murat C."/>
            <person name="Sun H."/>
            <person name="Tunlid A."/>
            <person name="Henrissat B."/>
            <person name="Grigoriev I.V."/>
            <person name="Hibbett D.S."/>
            <person name="Martin F."/>
            <person name="Nordberg H.P."/>
            <person name="Cantor M.N."/>
            <person name="Hua S.X."/>
        </authorList>
    </citation>
    <scope>NUCLEOTIDE SEQUENCE [LARGE SCALE GENOMIC DNA]</scope>
    <source>
        <strain evidence="1 2">ATCC 200175</strain>
    </source>
</reference>
<accession>A0A0C9SLM5</accession>
<proteinExistence type="predicted"/>
<dbReference type="EMBL" id="KN821607">
    <property type="protein sequence ID" value="KIJ04684.1"/>
    <property type="molecule type" value="Genomic_DNA"/>
</dbReference>
<protein>
    <submittedName>
        <fullName evidence="1">Uncharacterized protein</fullName>
    </submittedName>
</protein>
<name>A0A0C9SLM5_PAXIN</name>
<sequence length="82" mass="9398">MYEGWDVEIDRLFFANGLRDPWREATVSADGLYESNTTTQPIYEGDGFHCSDLIAESGIVDETIYTVQMAGLEYMETWLAEY</sequence>
<dbReference type="Gene3D" id="3.40.50.1820">
    <property type="entry name" value="alpha/beta hydrolase"/>
    <property type="match status" value="1"/>
</dbReference>
<dbReference type="AlphaFoldDB" id="A0A0C9SLM5"/>
<dbReference type="OrthoDB" id="1735038at2759"/>
<dbReference type="Proteomes" id="UP000053647">
    <property type="component" value="Unassembled WGS sequence"/>
</dbReference>
<evidence type="ECO:0000313" key="1">
    <source>
        <dbReference type="EMBL" id="KIJ04684.1"/>
    </source>
</evidence>
<dbReference type="InterPro" id="IPR029058">
    <property type="entry name" value="AB_hydrolase_fold"/>
</dbReference>
<keyword evidence="2" id="KW-1185">Reference proteome</keyword>
<evidence type="ECO:0000313" key="2">
    <source>
        <dbReference type="Proteomes" id="UP000053647"/>
    </source>
</evidence>
<dbReference type="HOGENOM" id="CLU_2558927_0_0_1"/>
<gene>
    <name evidence="1" type="ORF">PAXINDRAFT_22023</name>
</gene>